<dbReference type="HAMAP" id="MF_01161">
    <property type="entry name" value="tRNA_Ile_lys_synt"/>
    <property type="match status" value="1"/>
</dbReference>
<reference evidence="10 11" key="1">
    <citation type="submission" date="2018-03" db="EMBL/GenBank/DDBJ databases">
        <title>Comparative genomics illustrates the genes involved in a hyperalkaliphilic mechanisms of Serpentinomonas isolated from highly-alkaline calcium-rich serpentinized springs.</title>
        <authorList>
            <person name="Suzuki S."/>
            <person name="Ishii S."/>
            <person name="Walworth N."/>
            <person name="Bird L."/>
            <person name="Kuenen J.G."/>
            <person name="Nealson K.H."/>
        </authorList>
    </citation>
    <scope>NUCLEOTIDE SEQUENCE [LARGE SCALE GENOMIC DNA]</scope>
    <source>
        <strain evidence="10 11">P1</strain>
    </source>
</reference>
<dbReference type="RefSeq" id="WP_105747268.1">
    <property type="nucleotide sequence ID" value="NZ_PVLQ01000012.1"/>
</dbReference>
<keyword evidence="4 7" id="KW-0547">Nucleotide-binding</keyword>
<comment type="catalytic activity">
    <reaction evidence="6 7">
        <text>cytidine(34) in tRNA(Ile2) + L-lysine + ATP = lysidine(34) in tRNA(Ile2) + AMP + diphosphate + H(+)</text>
        <dbReference type="Rhea" id="RHEA:43744"/>
        <dbReference type="Rhea" id="RHEA-COMP:10625"/>
        <dbReference type="Rhea" id="RHEA-COMP:10670"/>
        <dbReference type="ChEBI" id="CHEBI:15378"/>
        <dbReference type="ChEBI" id="CHEBI:30616"/>
        <dbReference type="ChEBI" id="CHEBI:32551"/>
        <dbReference type="ChEBI" id="CHEBI:33019"/>
        <dbReference type="ChEBI" id="CHEBI:82748"/>
        <dbReference type="ChEBI" id="CHEBI:83665"/>
        <dbReference type="ChEBI" id="CHEBI:456215"/>
        <dbReference type="EC" id="6.3.4.19"/>
    </reaction>
</comment>
<evidence type="ECO:0000313" key="11">
    <source>
        <dbReference type="Proteomes" id="UP000238589"/>
    </source>
</evidence>
<keyword evidence="2 7" id="KW-0436">Ligase</keyword>
<dbReference type="PANTHER" id="PTHR43033:SF1">
    <property type="entry name" value="TRNA(ILE)-LYSIDINE SYNTHASE-RELATED"/>
    <property type="match status" value="1"/>
</dbReference>
<dbReference type="GO" id="GO:0005524">
    <property type="term" value="F:ATP binding"/>
    <property type="evidence" value="ECO:0007669"/>
    <property type="project" value="UniProtKB-UniRule"/>
</dbReference>
<dbReference type="AlphaFoldDB" id="A0A2S9K7N3"/>
<organism evidence="10 11">
    <name type="scientific">Malikia granosa</name>
    <dbReference type="NCBI Taxonomy" id="263067"/>
    <lineage>
        <taxon>Bacteria</taxon>
        <taxon>Pseudomonadati</taxon>
        <taxon>Pseudomonadota</taxon>
        <taxon>Betaproteobacteria</taxon>
        <taxon>Burkholderiales</taxon>
        <taxon>Comamonadaceae</taxon>
        <taxon>Malikia</taxon>
    </lineage>
</organism>
<dbReference type="PANTHER" id="PTHR43033">
    <property type="entry name" value="TRNA(ILE)-LYSIDINE SYNTHASE-RELATED"/>
    <property type="match status" value="1"/>
</dbReference>
<keyword evidence="11" id="KW-1185">Reference proteome</keyword>
<comment type="domain">
    <text evidence="7">The N-terminal region contains the highly conserved SGGXDS motif, predicted to be a P-loop motif involved in ATP binding.</text>
</comment>
<dbReference type="InterPro" id="IPR014729">
    <property type="entry name" value="Rossmann-like_a/b/a_fold"/>
</dbReference>
<evidence type="ECO:0000256" key="4">
    <source>
        <dbReference type="ARBA" id="ARBA00022741"/>
    </source>
</evidence>
<evidence type="ECO:0000256" key="5">
    <source>
        <dbReference type="ARBA" id="ARBA00022840"/>
    </source>
</evidence>
<keyword evidence="3 7" id="KW-0819">tRNA processing</keyword>
<dbReference type="GO" id="GO:0005737">
    <property type="term" value="C:cytoplasm"/>
    <property type="evidence" value="ECO:0007669"/>
    <property type="project" value="UniProtKB-SubCell"/>
</dbReference>
<protein>
    <recommendedName>
        <fullName evidence="7">tRNA(Ile)-lysidine synthase</fullName>
        <ecNumber evidence="7">6.3.4.19</ecNumber>
    </recommendedName>
    <alternativeName>
        <fullName evidence="7">tRNA(Ile)-2-lysyl-cytidine synthase</fullName>
    </alternativeName>
    <alternativeName>
        <fullName evidence="7">tRNA(Ile)-lysidine synthetase</fullName>
    </alternativeName>
</protein>
<gene>
    <name evidence="7 10" type="primary">tilS</name>
    <name evidence="10" type="ORF">C6P64_03805</name>
</gene>
<sequence length="330" mass="35340">MPRADAADNPCWGALRAWAARHPLPADAAAVPHPWAVAYSGGADSSALLLAAQALWPGRVQAIHVHHGLQAAGDDFERHARAACAALAVPLQVIRVDARHLPGQSPEDAARQARYRALAAAAQQAGAACVLLGQHAQDQAETLLLALSRGAGLPGLAGMAESFQRHGARFGRPLLPVDGQALRDWLDGQGIAYVVDPTNADLRYTRNRIRARLLPAFAESFPAYAQTLARSARHAAQAQALLEEVAAQDLATVGDPPAIKSLQRLSRARQANVLRHWLRLHWQASPSEAQLEQALGQVAACTTRGHQIRLKLADGQLLREGSRLSYQPPI</sequence>
<dbReference type="Gene3D" id="1.20.59.20">
    <property type="match status" value="1"/>
</dbReference>
<dbReference type="GO" id="GO:0006400">
    <property type="term" value="P:tRNA modification"/>
    <property type="evidence" value="ECO:0007669"/>
    <property type="project" value="UniProtKB-UniRule"/>
</dbReference>
<dbReference type="Pfam" id="PF01171">
    <property type="entry name" value="ATP_bind_3"/>
    <property type="match status" value="1"/>
</dbReference>
<feature type="domain" description="tRNA(Ile)-lysidine/2-thiocytidine synthase N-terminal" evidence="8">
    <location>
        <begin position="36"/>
        <end position="211"/>
    </location>
</feature>
<evidence type="ECO:0000256" key="2">
    <source>
        <dbReference type="ARBA" id="ARBA00022598"/>
    </source>
</evidence>
<evidence type="ECO:0000259" key="8">
    <source>
        <dbReference type="Pfam" id="PF01171"/>
    </source>
</evidence>
<dbReference type="InterPro" id="IPR011063">
    <property type="entry name" value="TilS/TtcA_N"/>
</dbReference>
<keyword evidence="5 7" id="KW-0067">ATP-binding</keyword>
<dbReference type="EMBL" id="PVLQ01000012">
    <property type="protein sequence ID" value="PRD66427.1"/>
    <property type="molecule type" value="Genomic_DNA"/>
</dbReference>
<comment type="similarity">
    <text evidence="7">Belongs to the tRNA(Ile)-lysidine synthase family.</text>
</comment>
<dbReference type="SUPFAM" id="SSF82829">
    <property type="entry name" value="MesJ substrate recognition domain-like"/>
    <property type="match status" value="1"/>
</dbReference>
<feature type="domain" description="tRNA(Ile)-lysidine synthase substrate-binding" evidence="9">
    <location>
        <begin position="259"/>
        <end position="324"/>
    </location>
</feature>
<dbReference type="CDD" id="cd01992">
    <property type="entry name" value="TilS_N"/>
    <property type="match status" value="1"/>
</dbReference>
<comment type="caution">
    <text evidence="10">The sequence shown here is derived from an EMBL/GenBank/DDBJ whole genome shotgun (WGS) entry which is preliminary data.</text>
</comment>
<evidence type="ECO:0000256" key="6">
    <source>
        <dbReference type="ARBA" id="ARBA00048539"/>
    </source>
</evidence>
<evidence type="ECO:0000256" key="3">
    <source>
        <dbReference type="ARBA" id="ARBA00022694"/>
    </source>
</evidence>
<accession>A0A2S9K7N3</accession>
<evidence type="ECO:0000259" key="9">
    <source>
        <dbReference type="Pfam" id="PF09179"/>
    </source>
</evidence>
<evidence type="ECO:0000256" key="7">
    <source>
        <dbReference type="HAMAP-Rule" id="MF_01161"/>
    </source>
</evidence>
<dbReference type="InterPro" id="IPR012094">
    <property type="entry name" value="tRNA_Ile_lys_synt"/>
</dbReference>
<dbReference type="Gene3D" id="3.40.50.620">
    <property type="entry name" value="HUPs"/>
    <property type="match status" value="1"/>
</dbReference>
<dbReference type="OrthoDB" id="9807403at2"/>
<dbReference type="InterPro" id="IPR012795">
    <property type="entry name" value="tRNA_Ile_lys_synt_N"/>
</dbReference>
<dbReference type="Pfam" id="PF09179">
    <property type="entry name" value="TilS"/>
    <property type="match status" value="1"/>
</dbReference>
<feature type="binding site" evidence="7">
    <location>
        <begin position="40"/>
        <end position="45"/>
    </location>
    <ligand>
        <name>ATP</name>
        <dbReference type="ChEBI" id="CHEBI:30616"/>
    </ligand>
</feature>
<comment type="function">
    <text evidence="7">Ligates lysine onto the cytidine present at position 34 of the AUA codon-specific tRNA(Ile) that contains the anticodon CAU, in an ATP-dependent manner. Cytidine is converted to lysidine, thus changing the amino acid specificity of the tRNA from methionine to isoleucine.</text>
</comment>
<dbReference type="NCBIfam" id="TIGR02432">
    <property type="entry name" value="lysidine_TilS_N"/>
    <property type="match status" value="1"/>
</dbReference>
<dbReference type="GO" id="GO:0032267">
    <property type="term" value="F:tRNA(Ile)-lysidine synthase activity"/>
    <property type="evidence" value="ECO:0007669"/>
    <property type="project" value="UniProtKB-EC"/>
</dbReference>
<dbReference type="EC" id="6.3.4.19" evidence="7"/>
<evidence type="ECO:0000256" key="1">
    <source>
        <dbReference type="ARBA" id="ARBA00022490"/>
    </source>
</evidence>
<proteinExistence type="inferred from homology"/>
<dbReference type="Proteomes" id="UP000238589">
    <property type="component" value="Unassembled WGS sequence"/>
</dbReference>
<comment type="subcellular location">
    <subcellularLocation>
        <location evidence="7">Cytoplasm</location>
    </subcellularLocation>
</comment>
<dbReference type="InterPro" id="IPR015262">
    <property type="entry name" value="tRNA_Ile_lys_synt_subst-bd"/>
</dbReference>
<dbReference type="SUPFAM" id="SSF52402">
    <property type="entry name" value="Adenine nucleotide alpha hydrolases-like"/>
    <property type="match status" value="1"/>
</dbReference>
<evidence type="ECO:0000313" key="10">
    <source>
        <dbReference type="EMBL" id="PRD66427.1"/>
    </source>
</evidence>
<keyword evidence="1 7" id="KW-0963">Cytoplasm</keyword>
<name>A0A2S9K7N3_9BURK</name>